<organism evidence="1 2">
    <name type="scientific">Paenibacillus agri</name>
    <dbReference type="NCBI Taxonomy" id="2744309"/>
    <lineage>
        <taxon>Bacteria</taxon>
        <taxon>Bacillati</taxon>
        <taxon>Bacillota</taxon>
        <taxon>Bacilli</taxon>
        <taxon>Bacillales</taxon>
        <taxon>Paenibacillaceae</taxon>
        <taxon>Paenibacillus</taxon>
    </lineage>
</organism>
<comment type="caution">
    <text evidence="1">The sequence shown here is derived from an EMBL/GenBank/DDBJ whole genome shotgun (WGS) entry which is preliminary data.</text>
</comment>
<dbReference type="EMBL" id="JABWCS010000216">
    <property type="protein sequence ID" value="NUU62790.1"/>
    <property type="molecule type" value="Genomic_DNA"/>
</dbReference>
<reference evidence="1" key="1">
    <citation type="submission" date="2020-06" db="EMBL/GenBank/DDBJ databases">
        <title>Paenibacillus sp. nov., isolated from soil.</title>
        <authorList>
            <person name="Seo Y.L."/>
        </authorList>
    </citation>
    <scope>NUCLEOTIDE SEQUENCE [LARGE SCALE GENOMIC DNA]</scope>
    <source>
        <strain evidence="1">JW14</strain>
    </source>
</reference>
<dbReference type="Proteomes" id="UP000564806">
    <property type="component" value="Unassembled WGS sequence"/>
</dbReference>
<protein>
    <recommendedName>
        <fullName evidence="3">Tetratricopeptide repeat protein</fullName>
    </recommendedName>
</protein>
<sequence>MTINAARSLFDEYCHFKEINPLNTDETLLLTARDQVLTDIALNGYTKEAARLMHRILSFLGDAGLQEREHHLRLYLREPLERDEQFWAHWELVDTLALLKKCKETVDEQLTFLHWTKANCEPKAWPAVMFDGTQAHCWACVNRMTEWFDLYYNIINSIESTEDSRRNRASYIRTAGEHLVIHNKIDDAMKESERLMEVVDESAQWPERVIFWLGATTIKLEVFRKKQDWESYDQQVQYIMALLETDSLDIEKKKFIANDLGACLLWAGRYQQAQPLFEFNIKHGSGGITHYFLAICIWSSKKDRMQTLHHLAMAENEIVDNLNMRGRYIEMFKEQPEFSDVWDDQEFMSVISPKARSVDLQDLQSK</sequence>
<keyword evidence="2" id="KW-1185">Reference proteome</keyword>
<dbReference type="AlphaFoldDB" id="A0A850ESM1"/>
<evidence type="ECO:0000313" key="2">
    <source>
        <dbReference type="Proteomes" id="UP000564806"/>
    </source>
</evidence>
<evidence type="ECO:0000313" key="1">
    <source>
        <dbReference type="EMBL" id="NUU62790.1"/>
    </source>
</evidence>
<accession>A0A850ESM1</accession>
<name>A0A850ESM1_9BACL</name>
<evidence type="ECO:0008006" key="3">
    <source>
        <dbReference type="Google" id="ProtNLM"/>
    </source>
</evidence>
<proteinExistence type="predicted"/>
<dbReference type="RefSeq" id="WP_175373239.1">
    <property type="nucleotide sequence ID" value="NZ_JABWCS010000216.1"/>
</dbReference>
<gene>
    <name evidence="1" type="ORF">HPT30_20800</name>
</gene>